<keyword evidence="5 7" id="KW-0234">DNA repair</keyword>
<comment type="caution">
    <text evidence="9">The sequence shown here is derived from an EMBL/GenBank/DDBJ whole genome shotgun (WGS) entry which is preliminary data.</text>
</comment>
<dbReference type="PANTHER" id="PTHR33991:SF1">
    <property type="entry name" value="DNA REPAIR PROTEIN RECO"/>
    <property type="match status" value="1"/>
</dbReference>
<dbReference type="InterPro" id="IPR022572">
    <property type="entry name" value="DNA_rep/recomb_RecO_N"/>
</dbReference>
<keyword evidence="10" id="KW-1185">Reference proteome</keyword>
<gene>
    <name evidence="7 9" type="primary">recO</name>
    <name evidence="9" type="ORF">Q31b_30540</name>
</gene>
<evidence type="ECO:0000256" key="5">
    <source>
        <dbReference type="ARBA" id="ARBA00023204"/>
    </source>
</evidence>
<dbReference type="PANTHER" id="PTHR33991">
    <property type="entry name" value="DNA REPAIR PROTEIN RECO"/>
    <property type="match status" value="1"/>
</dbReference>
<dbReference type="InterPro" id="IPR012340">
    <property type="entry name" value="NA-bd_OB-fold"/>
</dbReference>
<evidence type="ECO:0000256" key="6">
    <source>
        <dbReference type="ARBA" id="ARBA00033409"/>
    </source>
</evidence>
<dbReference type="SUPFAM" id="SSF50249">
    <property type="entry name" value="Nucleic acid-binding proteins"/>
    <property type="match status" value="1"/>
</dbReference>
<evidence type="ECO:0000256" key="3">
    <source>
        <dbReference type="ARBA" id="ARBA00022763"/>
    </source>
</evidence>
<dbReference type="Pfam" id="PF02565">
    <property type="entry name" value="RecO_C"/>
    <property type="match status" value="1"/>
</dbReference>
<dbReference type="SUPFAM" id="SSF57863">
    <property type="entry name" value="ArfGap/RecO-like zinc finger"/>
    <property type="match status" value="1"/>
</dbReference>
<dbReference type="InterPro" id="IPR042242">
    <property type="entry name" value="RecO_C"/>
</dbReference>
<keyword evidence="3 7" id="KW-0227">DNA damage</keyword>
<evidence type="ECO:0000256" key="2">
    <source>
        <dbReference type="ARBA" id="ARBA00021310"/>
    </source>
</evidence>
<dbReference type="GO" id="GO:0006302">
    <property type="term" value="P:double-strand break repair"/>
    <property type="evidence" value="ECO:0007669"/>
    <property type="project" value="TreeGrafter"/>
</dbReference>
<dbReference type="InterPro" id="IPR037278">
    <property type="entry name" value="ARFGAP/RecO"/>
</dbReference>
<dbReference type="Gene3D" id="1.20.1440.120">
    <property type="entry name" value="Recombination protein O, C-terminal domain"/>
    <property type="match status" value="1"/>
</dbReference>
<dbReference type="InterPro" id="IPR003717">
    <property type="entry name" value="RecO"/>
</dbReference>
<evidence type="ECO:0000313" key="10">
    <source>
        <dbReference type="Proteomes" id="UP000315471"/>
    </source>
</evidence>
<proteinExistence type="inferred from homology"/>
<evidence type="ECO:0000259" key="8">
    <source>
        <dbReference type="Pfam" id="PF11967"/>
    </source>
</evidence>
<dbReference type="GO" id="GO:0006310">
    <property type="term" value="P:DNA recombination"/>
    <property type="evidence" value="ECO:0007669"/>
    <property type="project" value="UniProtKB-UniRule"/>
</dbReference>
<dbReference type="GO" id="GO:0043590">
    <property type="term" value="C:bacterial nucleoid"/>
    <property type="evidence" value="ECO:0007669"/>
    <property type="project" value="TreeGrafter"/>
</dbReference>
<evidence type="ECO:0000256" key="4">
    <source>
        <dbReference type="ARBA" id="ARBA00023172"/>
    </source>
</evidence>
<dbReference type="AlphaFoldDB" id="A0A5C6DW38"/>
<dbReference type="OrthoDB" id="9797083at2"/>
<dbReference type="Pfam" id="PF11967">
    <property type="entry name" value="RecO_N"/>
    <property type="match status" value="1"/>
</dbReference>
<comment type="function">
    <text evidence="7">Involved in DNA repair and RecF pathway recombination.</text>
</comment>
<dbReference type="NCBIfam" id="TIGR00613">
    <property type="entry name" value="reco"/>
    <property type="match status" value="1"/>
</dbReference>
<dbReference type="Gene3D" id="2.40.50.140">
    <property type="entry name" value="Nucleic acid-binding proteins"/>
    <property type="match status" value="1"/>
</dbReference>
<dbReference type="EMBL" id="SJPY01000004">
    <property type="protein sequence ID" value="TWU41603.1"/>
    <property type="molecule type" value="Genomic_DNA"/>
</dbReference>
<accession>A0A5C6DW38</accession>
<name>A0A5C6DW38_9BACT</name>
<keyword evidence="4 7" id="KW-0233">DNA recombination</keyword>
<organism evidence="9 10">
    <name type="scientific">Novipirellula aureliae</name>
    <dbReference type="NCBI Taxonomy" id="2527966"/>
    <lineage>
        <taxon>Bacteria</taxon>
        <taxon>Pseudomonadati</taxon>
        <taxon>Planctomycetota</taxon>
        <taxon>Planctomycetia</taxon>
        <taxon>Pirellulales</taxon>
        <taxon>Pirellulaceae</taxon>
        <taxon>Novipirellula</taxon>
    </lineage>
</organism>
<sequence length="255" mass="28330">MSAEQSLAIIIRTIEFSETSLIVTLFSRELGKLSAIAKGARRPKGPFEGSLDLLSVCRVVVICKRSDALDLLTEAKLHRRFRGAERSLERVYAGYYLAELLRLLTDDYDPHPEVYDLTTTTLNEIDGMGDVATAVLFFEAQLLRMIGHAALTDRCTECGGDVDSSLSRMPFSLLSGGVVCKPCSNRQSGVLSIRQTAIKELRRLFSVDANLQTRVPSHLYSELRAVMSRYIQTIVGNVPRTQSLLPDSMRTEPTE</sequence>
<protein>
    <recommendedName>
        <fullName evidence="2 7">DNA repair protein RecO</fullName>
    </recommendedName>
    <alternativeName>
        <fullName evidence="6 7">Recombination protein O</fullName>
    </alternativeName>
</protein>
<reference evidence="9 10" key="1">
    <citation type="submission" date="2019-02" db="EMBL/GenBank/DDBJ databases">
        <title>Deep-cultivation of Planctomycetes and their phenomic and genomic characterization uncovers novel biology.</title>
        <authorList>
            <person name="Wiegand S."/>
            <person name="Jogler M."/>
            <person name="Boedeker C."/>
            <person name="Pinto D."/>
            <person name="Vollmers J."/>
            <person name="Rivas-Marin E."/>
            <person name="Kohn T."/>
            <person name="Peeters S.H."/>
            <person name="Heuer A."/>
            <person name="Rast P."/>
            <person name="Oberbeckmann S."/>
            <person name="Bunk B."/>
            <person name="Jeske O."/>
            <person name="Meyerdierks A."/>
            <person name="Storesund J.E."/>
            <person name="Kallscheuer N."/>
            <person name="Luecker S."/>
            <person name="Lage O.M."/>
            <person name="Pohl T."/>
            <person name="Merkel B.J."/>
            <person name="Hornburger P."/>
            <person name="Mueller R.-W."/>
            <person name="Bruemmer F."/>
            <person name="Labrenz M."/>
            <person name="Spormann A.M."/>
            <person name="Op Den Camp H."/>
            <person name="Overmann J."/>
            <person name="Amann R."/>
            <person name="Jetten M.S.M."/>
            <person name="Mascher T."/>
            <person name="Medema M.H."/>
            <person name="Devos D.P."/>
            <person name="Kaster A.-K."/>
            <person name="Ovreas L."/>
            <person name="Rohde M."/>
            <person name="Galperin M.Y."/>
            <person name="Jogler C."/>
        </authorList>
    </citation>
    <scope>NUCLEOTIDE SEQUENCE [LARGE SCALE GENOMIC DNA]</scope>
    <source>
        <strain evidence="9 10">Q31b</strain>
    </source>
</reference>
<dbReference type="Proteomes" id="UP000315471">
    <property type="component" value="Unassembled WGS sequence"/>
</dbReference>
<evidence type="ECO:0000313" key="9">
    <source>
        <dbReference type="EMBL" id="TWU41603.1"/>
    </source>
</evidence>
<dbReference type="HAMAP" id="MF_00201">
    <property type="entry name" value="RecO"/>
    <property type="match status" value="1"/>
</dbReference>
<evidence type="ECO:0000256" key="1">
    <source>
        <dbReference type="ARBA" id="ARBA00007452"/>
    </source>
</evidence>
<feature type="domain" description="DNA replication/recombination mediator RecO N-terminal" evidence="8">
    <location>
        <begin position="1"/>
        <end position="79"/>
    </location>
</feature>
<evidence type="ECO:0000256" key="7">
    <source>
        <dbReference type="HAMAP-Rule" id="MF_00201"/>
    </source>
</evidence>
<comment type="similarity">
    <text evidence="1 7">Belongs to the RecO family.</text>
</comment>